<evidence type="ECO:0000256" key="1">
    <source>
        <dbReference type="SAM" id="MobiDB-lite"/>
    </source>
</evidence>
<feature type="region of interest" description="Disordered" evidence="1">
    <location>
        <begin position="78"/>
        <end position="104"/>
    </location>
</feature>
<evidence type="ECO:0000313" key="3">
    <source>
        <dbReference type="EMBL" id="AZI45274.1"/>
    </source>
</evidence>
<proteinExistence type="predicted"/>
<dbReference type="OrthoDB" id="77083at2"/>
<sequence length="104" mass="10659">MTSKQRLSLRDAAVPGTTGGVYTLIPAAIGFLSVIGVFIYSAVAQRAMPSGTDAILTACVTMLGVHTVRGTLADKANADNGLPVPLAEPPPVDPLPDQIPPPEP</sequence>
<dbReference type="RefSeq" id="WP_124875719.1">
    <property type="nucleotide sequence ID" value="NZ_CP034188.1"/>
</dbReference>
<feature type="compositionally biased region" description="Pro residues" evidence="1">
    <location>
        <begin position="86"/>
        <end position="104"/>
    </location>
</feature>
<keyword evidence="4" id="KW-1185">Reference proteome</keyword>
<dbReference type="AlphaFoldDB" id="A0A3G8YRV4"/>
<gene>
    <name evidence="3" type="ORF">EHF33_20400</name>
</gene>
<feature type="transmembrane region" description="Helical" evidence="2">
    <location>
        <begin position="20"/>
        <end position="40"/>
    </location>
</feature>
<dbReference type="EMBL" id="CP034188">
    <property type="protein sequence ID" value="AZI45274.1"/>
    <property type="molecule type" value="Genomic_DNA"/>
</dbReference>
<geneLocation type="plasmid" evidence="3 4">
    <name>unnamed4</name>
</geneLocation>
<keyword evidence="2" id="KW-0812">Transmembrane</keyword>
<organism evidence="3 4">
    <name type="scientific">Deinococcus psychrotolerans</name>
    <dbReference type="NCBI Taxonomy" id="2489213"/>
    <lineage>
        <taxon>Bacteria</taxon>
        <taxon>Thermotogati</taxon>
        <taxon>Deinococcota</taxon>
        <taxon>Deinococci</taxon>
        <taxon>Deinococcales</taxon>
        <taxon>Deinococcaceae</taxon>
        <taxon>Deinococcus</taxon>
    </lineage>
</organism>
<protein>
    <submittedName>
        <fullName evidence="3">Uncharacterized protein</fullName>
    </submittedName>
</protein>
<keyword evidence="3" id="KW-0614">Plasmid</keyword>
<evidence type="ECO:0000256" key="2">
    <source>
        <dbReference type="SAM" id="Phobius"/>
    </source>
</evidence>
<accession>A0A3G8YRV4</accession>
<keyword evidence="2" id="KW-0472">Membrane</keyword>
<dbReference type="KEGG" id="dph:EHF33_20400"/>
<keyword evidence="2" id="KW-1133">Transmembrane helix</keyword>
<name>A0A3G8YRV4_9DEIO</name>
<reference evidence="3 4" key="1">
    <citation type="submission" date="2018-11" db="EMBL/GenBank/DDBJ databases">
        <title>Deinococcus shelandsis sp. nov., isolated from South Shetland Islands soil of Antarctica.</title>
        <authorList>
            <person name="Tian J."/>
        </authorList>
    </citation>
    <scope>NUCLEOTIDE SEQUENCE [LARGE SCALE GENOMIC DNA]</scope>
    <source>
        <strain evidence="3 4">S14-83T</strain>
        <plasmid evidence="3 4">unnamed4</plasmid>
    </source>
</reference>
<evidence type="ECO:0000313" key="4">
    <source>
        <dbReference type="Proteomes" id="UP000276417"/>
    </source>
</evidence>
<dbReference type="Proteomes" id="UP000276417">
    <property type="component" value="Plasmid unnamed4"/>
</dbReference>